<feature type="transmembrane region" description="Helical" evidence="1">
    <location>
        <begin position="393"/>
        <end position="414"/>
    </location>
</feature>
<dbReference type="EMBL" id="JAHUZB010000002">
    <property type="protein sequence ID" value="MBV7390358.1"/>
    <property type="molecule type" value="Genomic_DNA"/>
</dbReference>
<feature type="transmembrane region" description="Helical" evidence="1">
    <location>
        <begin position="157"/>
        <end position="177"/>
    </location>
</feature>
<feature type="transmembrane region" description="Helical" evidence="1">
    <location>
        <begin position="281"/>
        <end position="298"/>
    </location>
</feature>
<reference evidence="2 3" key="1">
    <citation type="submission" date="2021-06" db="EMBL/GenBank/DDBJ databases">
        <title>Enterococcus alishanensis sp. nov., a novel lactic acid bacterium isolated from fresh coffee beans.</title>
        <authorList>
            <person name="Chen Y.-S."/>
        </authorList>
    </citation>
    <scope>NUCLEOTIDE SEQUENCE [LARGE SCALE GENOMIC DNA]</scope>
    <source>
        <strain evidence="2 3">ALS3</strain>
    </source>
</reference>
<evidence type="ECO:0000256" key="1">
    <source>
        <dbReference type="SAM" id="Phobius"/>
    </source>
</evidence>
<evidence type="ECO:0000313" key="3">
    <source>
        <dbReference type="Proteomes" id="UP000774130"/>
    </source>
</evidence>
<dbReference type="Proteomes" id="UP000774130">
    <property type="component" value="Unassembled WGS sequence"/>
</dbReference>
<name>A0ABS6TBT0_9ENTE</name>
<accession>A0ABS6TBT0</accession>
<protein>
    <submittedName>
        <fullName evidence="2">DUF2142 domain-containing protein</fullName>
    </submittedName>
</protein>
<comment type="caution">
    <text evidence="2">The sequence shown here is derived from an EMBL/GenBank/DDBJ whole genome shotgun (WGS) entry which is preliminary data.</text>
</comment>
<keyword evidence="1" id="KW-0812">Transmembrane</keyword>
<gene>
    <name evidence="2" type="ORF">KUA55_06665</name>
</gene>
<proteinExistence type="predicted"/>
<feature type="transmembrane region" description="Helical" evidence="1">
    <location>
        <begin position="12"/>
        <end position="34"/>
    </location>
</feature>
<feature type="transmembrane region" description="Helical" evidence="1">
    <location>
        <begin position="243"/>
        <end position="269"/>
    </location>
</feature>
<keyword evidence="1" id="KW-0472">Membrane</keyword>
<evidence type="ECO:0000313" key="2">
    <source>
        <dbReference type="EMBL" id="MBV7390358.1"/>
    </source>
</evidence>
<feature type="transmembrane region" description="Helical" evidence="1">
    <location>
        <begin position="361"/>
        <end position="381"/>
    </location>
</feature>
<organism evidence="2 3">
    <name type="scientific">Enterococcus alishanensis</name>
    <dbReference type="NCBI Taxonomy" id="1303817"/>
    <lineage>
        <taxon>Bacteria</taxon>
        <taxon>Bacillati</taxon>
        <taxon>Bacillota</taxon>
        <taxon>Bacilli</taxon>
        <taxon>Lactobacillales</taxon>
        <taxon>Enterococcaceae</taxon>
        <taxon>Enterococcus</taxon>
    </lineage>
</organism>
<sequence length="481" mass="54001">MLGQIAKKIKNVHIAVFVFILFSIIFGGSFVKFIPPLQAPDELGHYLKADALSRGEVVPVIYNKNNVENENAKSWNEFGFYASKGVEKIVKLSFTVGNYPENKFDYQKAEEDNYPSSGKVFLPTGGITNYSIINFIPQTLGILFGKVLNTSPLAQYYLARAFNLVCYIVLIAIAISLFPFSKWAAAIIGLNPLAIFLAASTSGDGLTNGVALLFSAYVLRLAAKKQLTEEIEESSNRLSSKKIMIAGLLLIIAVTMKPTNIVLGLLFFLIPNKDMNIRRKVVWGSVILALSIGLYLLWNSLMVDQQILYRDFANPNLQLRHFLSNPGIFFNNLIKNFIFGNKGNYILLSYMGNFGWLNTPIGWHWAILYYSLLIVSAFLPNQKAIFFRWPKKLVLGVALILFTLLTFFALYQIWNPVDTKKAIQGVQGRYFIPISFVFIPLFSTKEGTINVAQNKILIVIGSILVILWLAVLRILAVRYGF</sequence>
<dbReference type="InterPro" id="IPR018674">
    <property type="entry name" value="DUF2142_membrane"/>
</dbReference>
<keyword evidence="3" id="KW-1185">Reference proteome</keyword>
<keyword evidence="1" id="KW-1133">Transmembrane helix</keyword>
<feature type="transmembrane region" description="Helical" evidence="1">
    <location>
        <begin position="127"/>
        <end position="145"/>
    </location>
</feature>
<dbReference type="RefSeq" id="WP_218325399.1">
    <property type="nucleotide sequence ID" value="NZ_JAHUZB010000002.1"/>
</dbReference>
<feature type="transmembrane region" description="Helical" evidence="1">
    <location>
        <begin position="426"/>
        <end position="444"/>
    </location>
</feature>
<feature type="transmembrane region" description="Helical" evidence="1">
    <location>
        <begin position="456"/>
        <end position="476"/>
    </location>
</feature>
<dbReference type="Pfam" id="PF09913">
    <property type="entry name" value="DUF2142"/>
    <property type="match status" value="1"/>
</dbReference>